<dbReference type="EMBL" id="JABTEG010000001">
    <property type="protein sequence ID" value="KAG4306042.1"/>
    <property type="molecule type" value="Genomic_DNA"/>
</dbReference>
<organism evidence="1 2">
    <name type="scientific">Pneumocystis oryctolagi</name>
    <dbReference type="NCBI Taxonomy" id="42067"/>
    <lineage>
        <taxon>Eukaryota</taxon>
        <taxon>Fungi</taxon>
        <taxon>Dikarya</taxon>
        <taxon>Ascomycota</taxon>
        <taxon>Taphrinomycotina</taxon>
        <taxon>Pneumocystomycetes</taxon>
        <taxon>Pneumocystaceae</taxon>
        <taxon>Pneumocystis</taxon>
    </lineage>
</organism>
<dbReference type="Proteomes" id="UP000768646">
    <property type="component" value="Unassembled WGS sequence"/>
</dbReference>
<comment type="caution">
    <text evidence="1">The sequence shown here is derived from an EMBL/GenBank/DDBJ whole genome shotgun (WGS) entry which is preliminary data.</text>
</comment>
<protein>
    <submittedName>
        <fullName evidence="1">Uncharacterized protein</fullName>
    </submittedName>
</protein>
<gene>
    <name evidence="1" type="ORF">PORY_000030</name>
</gene>
<proteinExistence type="predicted"/>
<name>A0ACB7CH43_9ASCO</name>
<reference evidence="1 2" key="1">
    <citation type="journal article" date="2021" name="Commun. Biol.">
        <title>Genomic insights into the host specific adaptation of the Pneumocystis genus.</title>
        <authorList>
            <person name="Cisse O.H."/>
            <person name="Ma L."/>
            <person name="Dekker J.P."/>
            <person name="Khil P.P."/>
            <person name="Youn J.-H."/>
            <person name="Brenchley J.M."/>
            <person name="Blair R."/>
            <person name="Pahar B."/>
            <person name="Chabe M."/>
            <person name="Van Rompay K.K.A."/>
            <person name="Keesler R."/>
            <person name="Sukura A."/>
            <person name="Hirsch V."/>
            <person name="Kutty G."/>
            <person name="Liu Y."/>
            <person name="Peng L."/>
            <person name="Chen J."/>
            <person name="Song J."/>
            <person name="Weissenbacher-Lang C."/>
            <person name="Xu J."/>
            <person name="Upham N.S."/>
            <person name="Stajich J.E."/>
            <person name="Cuomo C.A."/>
            <person name="Cushion M.T."/>
            <person name="Kovacs J.A."/>
        </authorList>
    </citation>
    <scope>NUCLEOTIDE SEQUENCE [LARGE SCALE GENOMIC DNA]</scope>
    <source>
        <strain evidence="1 2">RABM</strain>
    </source>
</reference>
<accession>A0ACB7CH43</accession>
<evidence type="ECO:0000313" key="2">
    <source>
        <dbReference type="Proteomes" id="UP000768646"/>
    </source>
</evidence>
<sequence>MHNLLGKEDFASSETLVNIFSVKKNRFSQVDVLNHLFLLINAAISSFTGLFNSVQSAPMAKFACLIGFIYGTHTCGSGMMQAVCYALGIYLLNLFLAFLTPKLDLSLEQDLLENENTEVRLPIHQDEEFRPFIRRLPEFKFWYSATRATIIAFVCSWVPFFDIPVFWPILLMYFCILFAFTMRRQIKHMIKYKYVPFDIGKKRFSSK</sequence>
<keyword evidence="2" id="KW-1185">Reference proteome</keyword>
<evidence type="ECO:0000313" key="1">
    <source>
        <dbReference type="EMBL" id="KAG4306042.1"/>
    </source>
</evidence>